<proteinExistence type="predicted"/>
<accession>A0ABM4B967</accession>
<protein>
    <submittedName>
        <fullName evidence="3">Uncharacterized protein LOC136075911</fullName>
    </submittedName>
</protein>
<organism evidence="2 3">
    <name type="scientific">Hydra vulgaris</name>
    <name type="common">Hydra</name>
    <name type="synonym">Hydra attenuata</name>
    <dbReference type="NCBI Taxonomy" id="6087"/>
    <lineage>
        <taxon>Eukaryota</taxon>
        <taxon>Metazoa</taxon>
        <taxon>Cnidaria</taxon>
        <taxon>Hydrozoa</taxon>
        <taxon>Hydroidolina</taxon>
        <taxon>Anthoathecata</taxon>
        <taxon>Aplanulata</taxon>
        <taxon>Hydridae</taxon>
        <taxon>Hydra</taxon>
    </lineage>
</organism>
<reference evidence="2" key="1">
    <citation type="submission" date="2025-05" db="UniProtKB">
        <authorList>
            <consortium name="RefSeq"/>
        </authorList>
    </citation>
    <scope>NUCLEOTIDE SEQUENCE [LARGE SCALE GENOMIC DNA]</scope>
</reference>
<evidence type="ECO:0000313" key="2">
    <source>
        <dbReference type="Proteomes" id="UP001652625"/>
    </source>
</evidence>
<evidence type="ECO:0000259" key="1">
    <source>
        <dbReference type="Pfam" id="PF18701"/>
    </source>
</evidence>
<feature type="domain" description="DUF5641" evidence="1">
    <location>
        <begin position="104"/>
        <end position="171"/>
    </location>
</feature>
<dbReference type="RefSeq" id="XP_065645427.1">
    <property type="nucleotide sequence ID" value="XM_065789355.1"/>
</dbReference>
<keyword evidence="2" id="KW-1185">Reference proteome</keyword>
<dbReference type="InterPro" id="IPR040676">
    <property type="entry name" value="DUF5641"/>
</dbReference>
<reference evidence="3" key="2">
    <citation type="submission" date="2025-08" db="UniProtKB">
        <authorList>
            <consortium name="RefSeq"/>
        </authorList>
    </citation>
    <scope>IDENTIFICATION</scope>
</reference>
<dbReference type="Pfam" id="PF18701">
    <property type="entry name" value="DUF5641"/>
    <property type="match status" value="1"/>
</dbReference>
<name>A0ABM4B967_HYDVU</name>
<dbReference type="PANTHER" id="PTHR47331:SF1">
    <property type="entry name" value="GAG-LIKE PROTEIN"/>
    <property type="match status" value="1"/>
</dbReference>
<evidence type="ECO:0000313" key="3">
    <source>
        <dbReference type="RefSeq" id="XP_065645427.1"/>
    </source>
</evidence>
<dbReference type="PANTHER" id="PTHR47331">
    <property type="entry name" value="PHD-TYPE DOMAIN-CONTAINING PROTEIN"/>
    <property type="match status" value="1"/>
</dbReference>
<dbReference type="GeneID" id="136075911"/>
<dbReference type="Proteomes" id="UP001652625">
    <property type="component" value="Chromosome 02"/>
</dbReference>
<gene>
    <name evidence="3" type="primary">LOC136075911</name>
</gene>
<sequence length="176" mass="20517">MESPESCVMHQVERDITHNGERYITKLPFKTEHDPLSDTYNICKKRLANLKKRLKKTIGKAFLSNEELETILCEIESVINSRPLYYISEDDTKEALTPYHLIFATSYLNELKQHHLYFKDKTSYTEQLVANDVVLIRDDTKIPRIQWRMGKVLKLIRGIDGKVRGAHLQILSKEGI</sequence>